<keyword evidence="4 5" id="KW-0720">Serine protease</keyword>
<dbReference type="InterPro" id="IPR022398">
    <property type="entry name" value="Peptidase_S8_His-AS"/>
</dbReference>
<reference evidence="8 9" key="1">
    <citation type="journal article" date="2018" name="Evol. Lett.">
        <title>Horizontal gene cluster transfer increased hallucinogenic mushroom diversity.</title>
        <authorList>
            <person name="Reynolds H.T."/>
            <person name="Vijayakumar V."/>
            <person name="Gluck-Thaler E."/>
            <person name="Korotkin H.B."/>
            <person name="Matheny P.B."/>
            <person name="Slot J.C."/>
        </authorList>
    </citation>
    <scope>NUCLEOTIDE SEQUENCE [LARGE SCALE GENOMIC DNA]</scope>
    <source>
        <strain evidence="8 9">2629</strain>
    </source>
</reference>
<keyword evidence="6" id="KW-0732">Signal</keyword>
<dbReference type="InterPro" id="IPR036852">
    <property type="entry name" value="Peptidase_S8/S53_dom_sf"/>
</dbReference>
<dbReference type="InParanoid" id="A0A409YN17"/>
<dbReference type="InterPro" id="IPR034193">
    <property type="entry name" value="PCSK9_ProteinaseK-like"/>
</dbReference>
<feature type="active site" description="Charge relay system" evidence="5">
    <location>
        <position position="180"/>
    </location>
</feature>
<keyword evidence="9" id="KW-1185">Reference proteome</keyword>
<sequence length="442" mass="47744">MQLYNLFLALSLALPHMSIGLPTGNKQLVGGETYENTNSTFVYPRSPASGNAKLMKCPPGAPHSGRYIIKIKDPKSSAAVLRHLDPHTLPLEKLHHLIITTLKPDQLHNIEKESNVEFIAEDCKMKTMDTGADSAEGSTHVPWGVARLSSMKRLDAHDYTDGFQRKNLGSSACARIYVLDSGVKLDHPDFDGRVTFGASFGPDGPNFQGDNYGHGTHVAGIIGSKRFGVDPTANIISVKISDASGGTMSADILLGLNWVWSNIDQVNHANQKQGKPIHPAVINLSLSVETSGQPIEDTIKELTEAGHLVVVSAGNQNRDVKDISPARSPYALTVGYTTIEDKRNPASNYGAQVDVYAPGTRIVSSWIGVGPEDRKTLSGASHATPFATVVAAIYWCQYHPMKSIKPFPPTTVKRRIADNALSNILTGVPSVPNRLLHINPVN</sequence>
<dbReference type="Pfam" id="PF00082">
    <property type="entry name" value="Peptidase_S8"/>
    <property type="match status" value="1"/>
</dbReference>
<dbReference type="SUPFAM" id="SSF52743">
    <property type="entry name" value="Subtilisin-like"/>
    <property type="match status" value="1"/>
</dbReference>
<evidence type="ECO:0000256" key="5">
    <source>
        <dbReference type="PROSITE-ProRule" id="PRU01240"/>
    </source>
</evidence>
<dbReference type="InterPro" id="IPR015500">
    <property type="entry name" value="Peptidase_S8_subtilisin-rel"/>
</dbReference>
<comment type="caution">
    <text evidence="8">The sequence shown here is derived from an EMBL/GenBank/DDBJ whole genome shotgun (WGS) entry which is preliminary data.</text>
</comment>
<feature type="active site" description="Charge relay system" evidence="5">
    <location>
        <position position="214"/>
    </location>
</feature>
<feature type="domain" description="Peptidase S8/S53" evidence="7">
    <location>
        <begin position="176"/>
        <end position="420"/>
    </location>
</feature>
<keyword evidence="2 5" id="KW-0645">Protease</keyword>
<dbReference type="OrthoDB" id="19448at2759"/>
<dbReference type="PROSITE" id="PS51892">
    <property type="entry name" value="SUBTILASE"/>
    <property type="match status" value="1"/>
</dbReference>
<dbReference type="GO" id="GO:0005615">
    <property type="term" value="C:extracellular space"/>
    <property type="evidence" value="ECO:0007669"/>
    <property type="project" value="TreeGrafter"/>
</dbReference>
<dbReference type="GO" id="GO:0006508">
    <property type="term" value="P:proteolysis"/>
    <property type="evidence" value="ECO:0007669"/>
    <property type="project" value="UniProtKB-KW"/>
</dbReference>
<feature type="chain" id="PRO_5019320095" description="Peptidase S8/S53 domain-containing protein" evidence="6">
    <location>
        <begin position="21"/>
        <end position="442"/>
    </location>
</feature>
<feature type="signal peptide" evidence="6">
    <location>
        <begin position="1"/>
        <end position="20"/>
    </location>
</feature>
<evidence type="ECO:0000256" key="6">
    <source>
        <dbReference type="SAM" id="SignalP"/>
    </source>
</evidence>
<dbReference type="InterPro" id="IPR050131">
    <property type="entry name" value="Peptidase_S8_subtilisin-like"/>
</dbReference>
<dbReference type="InterPro" id="IPR023827">
    <property type="entry name" value="Peptidase_S8_Asp-AS"/>
</dbReference>
<name>A0A409YN17_9AGAR</name>
<gene>
    <name evidence="8" type="ORF">CVT24_013270</name>
</gene>
<evidence type="ECO:0000313" key="9">
    <source>
        <dbReference type="Proteomes" id="UP000284842"/>
    </source>
</evidence>
<protein>
    <recommendedName>
        <fullName evidence="7">Peptidase S8/S53 domain-containing protein</fullName>
    </recommendedName>
</protein>
<dbReference type="PROSITE" id="PS00136">
    <property type="entry name" value="SUBTILASE_ASP"/>
    <property type="match status" value="1"/>
</dbReference>
<dbReference type="Proteomes" id="UP000284842">
    <property type="component" value="Unassembled WGS sequence"/>
</dbReference>
<evidence type="ECO:0000259" key="7">
    <source>
        <dbReference type="Pfam" id="PF00082"/>
    </source>
</evidence>
<dbReference type="PRINTS" id="PR00723">
    <property type="entry name" value="SUBTILISIN"/>
</dbReference>
<dbReference type="AlphaFoldDB" id="A0A409YN17"/>
<dbReference type="PANTHER" id="PTHR43806">
    <property type="entry name" value="PEPTIDASE S8"/>
    <property type="match status" value="1"/>
</dbReference>
<dbReference type="EMBL" id="NHTK01000940">
    <property type="protein sequence ID" value="PPR04477.1"/>
    <property type="molecule type" value="Genomic_DNA"/>
</dbReference>
<dbReference type="GO" id="GO:0004252">
    <property type="term" value="F:serine-type endopeptidase activity"/>
    <property type="evidence" value="ECO:0007669"/>
    <property type="project" value="UniProtKB-UniRule"/>
</dbReference>
<comment type="similarity">
    <text evidence="1 5">Belongs to the peptidase S8 family.</text>
</comment>
<dbReference type="PROSITE" id="PS00137">
    <property type="entry name" value="SUBTILASE_HIS"/>
    <property type="match status" value="1"/>
</dbReference>
<evidence type="ECO:0000256" key="4">
    <source>
        <dbReference type="ARBA" id="ARBA00022825"/>
    </source>
</evidence>
<accession>A0A409YN17</accession>
<proteinExistence type="inferred from homology"/>
<dbReference type="PANTHER" id="PTHR43806:SF11">
    <property type="entry name" value="CEREVISIN-RELATED"/>
    <property type="match status" value="1"/>
</dbReference>
<evidence type="ECO:0000256" key="3">
    <source>
        <dbReference type="ARBA" id="ARBA00022801"/>
    </source>
</evidence>
<dbReference type="CDD" id="cd04077">
    <property type="entry name" value="Peptidases_S8_PCSK9_ProteinaseK_like"/>
    <property type="match status" value="1"/>
</dbReference>
<dbReference type="InterPro" id="IPR000209">
    <property type="entry name" value="Peptidase_S8/S53_dom"/>
</dbReference>
<evidence type="ECO:0000313" key="8">
    <source>
        <dbReference type="EMBL" id="PPR04477.1"/>
    </source>
</evidence>
<dbReference type="STRING" id="181874.A0A409YN17"/>
<evidence type="ECO:0000256" key="2">
    <source>
        <dbReference type="ARBA" id="ARBA00022670"/>
    </source>
</evidence>
<keyword evidence="3 5" id="KW-0378">Hydrolase</keyword>
<feature type="active site" description="Charge relay system" evidence="5">
    <location>
        <position position="381"/>
    </location>
</feature>
<organism evidence="8 9">
    <name type="scientific">Panaeolus cyanescens</name>
    <dbReference type="NCBI Taxonomy" id="181874"/>
    <lineage>
        <taxon>Eukaryota</taxon>
        <taxon>Fungi</taxon>
        <taxon>Dikarya</taxon>
        <taxon>Basidiomycota</taxon>
        <taxon>Agaricomycotina</taxon>
        <taxon>Agaricomycetes</taxon>
        <taxon>Agaricomycetidae</taxon>
        <taxon>Agaricales</taxon>
        <taxon>Agaricineae</taxon>
        <taxon>Galeropsidaceae</taxon>
        <taxon>Panaeolus</taxon>
    </lineage>
</organism>
<dbReference type="Gene3D" id="3.40.50.200">
    <property type="entry name" value="Peptidase S8/S53 domain"/>
    <property type="match status" value="1"/>
</dbReference>
<evidence type="ECO:0000256" key="1">
    <source>
        <dbReference type="ARBA" id="ARBA00011073"/>
    </source>
</evidence>